<organism evidence="7 8">
    <name type="scientific">Collimonas pratensis</name>
    <dbReference type="NCBI Taxonomy" id="279113"/>
    <lineage>
        <taxon>Bacteria</taxon>
        <taxon>Pseudomonadati</taxon>
        <taxon>Pseudomonadota</taxon>
        <taxon>Betaproteobacteria</taxon>
        <taxon>Burkholderiales</taxon>
        <taxon>Oxalobacteraceae</taxon>
        <taxon>Collimonas</taxon>
    </lineage>
</organism>
<evidence type="ECO:0000256" key="1">
    <source>
        <dbReference type="ARBA" id="ARBA00007787"/>
    </source>
</evidence>
<dbReference type="InterPro" id="IPR036249">
    <property type="entry name" value="Thioredoxin-like_sf"/>
</dbReference>
<dbReference type="PANTHER" id="PTHR46679">
    <property type="match status" value="1"/>
</dbReference>
<keyword evidence="3" id="KW-0249">Electron transport</keyword>
<keyword evidence="2" id="KW-0813">Transport</keyword>
<comment type="similarity">
    <text evidence="1">Belongs to the glutaredoxin family.</text>
</comment>
<dbReference type="PROSITE" id="PS51354">
    <property type="entry name" value="GLUTAREDOXIN_2"/>
    <property type="match status" value="1"/>
</dbReference>
<dbReference type="OrthoDB" id="7867335at2"/>
<sequence length="122" mass="13592">MTRSVLDEASIHPAIRQTITDSHADIVREVQDAIASNKVVVIGMTQNPFPRKARKALDAISAPYKYLEYGSYLGQWKRRNALKMWTGWPTFPIIFVNGTLVGGANDLQRLIDSGEFARMVAG</sequence>
<feature type="domain" description="Glutaredoxin" evidence="6">
    <location>
        <begin position="39"/>
        <end position="101"/>
    </location>
</feature>
<evidence type="ECO:0000313" key="7">
    <source>
        <dbReference type="EMBL" id="AMP04079.1"/>
    </source>
</evidence>
<reference evidence="7 8" key="1">
    <citation type="submission" date="2015-11" db="EMBL/GenBank/DDBJ databases">
        <title>Exploring the genomic traits of fungus-feeding bacterial genus Collimonas.</title>
        <authorList>
            <person name="Song C."/>
            <person name="Schmidt R."/>
            <person name="de Jager V."/>
            <person name="Krzyzanowska D."/>
            <person name="Jongedijk E."/>
            <person name="Cankar K."/>
            <person name="Beekwilder J."/>
            <person name="van Veen A."/>
            <person name="de Boer W."/>
            <person name="van Veen J.A."/>
            <person name="Garbeva P."/>
        </authorList>
    </citation>
    <scope>NUCLEOTIDE SEQUENCE [LARGE SCALE GENOMIC DNA]</scope>
    <source>
        <strain evidence="7 8">Ter91</strain>
    </source>
</reference>
<dbReference type="PATRIC" id="fig|279113.9.peg.1693"/>
<gene>
    <name evidence="7" type="ORF">CPter91_1706</name>
</gene>
<evidence type="ECO:0000313" key="8">
    <source>
        <dbReference type="Proteomes" id="UP000074561"/>
    </source>
</evidence>
<evidence type="ECO:0000256" key="4">
    <source>
        <dbReference type="ARBA" id="ARBA00023157"/>
    </source>
</evidence>
<proteinExistence type="inferred from homology"/>
<dbReference type="RefSeq" id="WP_061939117.1">
    <property type="nucleotide sequence ID" value="NZ_CP013234.1"/>
</dbReference>
<accession>A0A127Q209</accession>
<evidence type="ECO:0000259" key="6">
    <source>
        <dbReference type="Pfam" id="PF00462"/>
    </source>
</evidence>
<dbReference type="KEGG" id="cpra:CPter91_1706"/>
<dbReference type="EMBL" id="CP013234">
    <property type="protein sequence ID" value="AMP04079.1"/>
    <property type="molecule type" value="Genomic_DNA"/>
</dbReference>
<dbReference type="Proteomes" id="UP000074561">
    <property type="component" value="Chromosome"/>
</dbReference>
<keyword evidence="5" id="KW-0676">Redox-active center</keyword>
<evidence type="ECO:0000256" key="3">
    <source>
        <dbReference type="ARBA" id="ARBA00022982"/>
    </source>
</evidence>
<dbReference type="GO" id="GO:0015035">
    <property type="term" value="F:protein-disulfide reductase activity"/>
    <property type="evidence" value="ECO:0007669"/>
    <property type="project" value="TreeGrafter"/>
</dbReference>
<dbReference type="Gene3D" id="3.40.30.10">
    <property type="entry name" value="Glutaredoxin"/>
    <property type="match status" value="1"/>
</dbReference>
<keyword evidence="4" id="KW-1015">Disulfide bond</keyword>
<dbReference type="PANTHER" id="PTHR46679:SF1">
    <property type="entry name" value="GLUTAREDOXIN-2, MITOCHONDRIAL"/>
    <property type="match status" value="1"/>
</dbReference>
<dbReference type="STRING" id="279113.CPter91_1706"/>
<dbReference type="InterPro" id="IPR002109">
    <property type="entry name" value="Glutaredoxin"/>
</dbReference>
<dbReference type="Pfam" id="PF00462">
    <property type="entry name" value="Glutaredoxin"/>
    <property type="match status" value="1"/>
</dbReference>
<dbReference type="SUPFAM" id="SSF52833">
    <property type="entry name" value="Thioredoxin-like"/>
    <property type="match status" value="1"/>
</dbReference>
<dbReference type="AlphaFoldDB" id="A0A127Q209"/>
<protein>
    <submittedName>
        <fullName evidence="7">Glutaredoxin family protein</fullName>
    </submittedName>
</protein>
<evidence type="ECO:0000256" key="5">
    <source>
        <dbReference type="ARBA" id="ARBA00023284"/>
    </source>
</evidence>
<name>A0A127Q209_9BURK</name>
<evidence type="ECO:0000256" key="2">
    <source>
        <dbReference type="ARBA" id="ARBA00022448"/>
    </source>
</evidence>